<dbReference type="GO" id="GO:0006974">
    <property type="term" value="P:DNA damage response"/>
    <property type="evidence" value="ECO:0007669"/>
    <property type="project" value="InterPro"/>
</dbReference>
<comment type="function">
    <text evidence="2">Component of the eukaryotic translation initiation factor 3 (eIF-3) complex, which is involved in protein synthesis of a specialized repertoire of mRNAs and, together with other initiation factors, stimulates binding of mRNA and methionyl-tRNAi to the 40S ribosome. The eIF-3 complex specifically targets and initiates translation of a subset of mRNAs involved in cell proliferation.</text>
</comment>
<dbReference type="EMBL" id="QBLH01000272">
    <property type="protein sequence ID" value="TGZ56770.1"/>
    <property type="molecule type" value="Genomic_DNA"/>
</dbReference>
<dbReference type="PANTHER" id="PTHR21052">
    <property type="entry name" value="SPERMATOGENESIS ASSOCIATED 11-RELATED"/>
    <property type="match status" value="1"/>
</dbReference>
<evidence type="ECO:0000256" key="2">
    <source>
        <dbReference type="HAMAP-Rule" id="MF_03009"/>
    </source>
</evidence>
<dbReference type="GO" id="GO:0001732">
    <property type="term" value="P:formation of cytoplasmic translation initiation complex"/>
    <property type="evidence" value="ECO:0007669"/>
    <property type="project" value="UniProtKB-UniRule"/>
</dbReference>
<feature type="region of interest" description="Disordered" evidence="3">
    <location>
        <begin position="18"/>
        <end position="95"/>
    </location>
</feature>
<sequence>MDEEWDVDDVDNVEAKFDLAMRSNKWEGEDEEEEVKDSWEDVEEEKKDVEKRDVEKPAEAPKAKSKPKKALAERIEEREKKAKEEAERKVKEIEESLTPEERRAELLRRQRLQEEADLRLAMETFGLSTLVDFSDRVTNATEVSPNESLDTMVPDTKEEFEQFGTALLQKINQFNKHAEYPPFAEELIKSIALNLSSNYLKKVKTIVDNLLIEKQKMEKGDKAKKNKGKGKAKLKIEGDNTLLSEYGDYEMAITVRLLSRNVNRAFCQSTAKCIVNSNSDTRESRDGAIKDWRVELYDTMKVLPNFISEKEEDILVREVDPYMKRLRYEFSHWDNAIHGYRETEWKKWSEDSSLILDRVRREAFPPETMHLSLVHILDLAPDGWIKPHIDSVRFCGGIIAGLSLLSDSVMRLAMEGHEKEQVACFLLPRRSLYIMSGVARYKYNHEILKSEESYFEGRHVPKGRRISIICRSEADPEVT</sequence>
<dbReference type="GO" id="GO:0016282">
    <property type="term" value="C:eukaryotic 43S preinitiation complex"/>
    <property type="evidence" value="ECO:0007669"/>
    <property type="project" value="UniProtKB-UniRule"/>
</dbReference>
<dbReference type="InterPro" id="IPR023194">
    <property type="entry name" value="eIF3-like_dom_sf"/>
</dbReference>
<dbReference type="Proteomes" id="UP000310200">
    <property type="component" value="Unassembled WGS sequence"/>
</dbReference>
<evidence type="ECO:0000313" key="6">
    <source>
        <dbReference type="Proteomes" id="UP000310200"/>
    </source>
</evidence>
<dbReference type="Gene3D" id="1.10.246.60">
    <property type="entry name" value="Eukaryotic translation initiation factor 3 like domains"/>
    <property type="match status" value="1"/>
</dbReference>
<comment type="subunit">
    <text evidence="2">Component of the eukaryotic translation initiation factor 3 (eIF-3) complex.</text>
</comment>
<proteinExistence type="inferred from homology"/>
<comment type="cofactor">
    <cofactor evidence="1">
        <name>Fe(2+)</name>
        <dbReference type="ChEBI" id="CHEBI:29033"/>
    </cofactor>
</comment>
<dbReference type="SUPFAM" id="SSF51197">
    <property type="entry name" value="Clavaminate synthase-like"/>
    <property type="match status" value="1"/>
</dbReference>
<feature type="compositionally biased region" description="Basic and acidic residues" evidence="3">
    <location>
        <begin position="36"/>
        <end position="62"/>
    </location>
</feature>
<feature type="compositionally biased region" description="Basic and acidic residues" evidence="3">
    <location>
        <begin position="18"/>
        <end position="27"/>
    </location>
</feature>
<dbReference type="PANTHER" id="PTHR21052:SF0">
    <property type="entry name" value="ALPHA-KETOGLUTARATE-DEPENDENT DIOXYGENASE ALKB HOMOLOG 7, MITOCHONDRIAL"/>
    <property type="match status" value="1"/>
</dbReference>
<comment type="subcellular location">
    <subcellularLocation>
        <location evidence="2">Cytoplasm</location>
    </subcellularLocation>
</comment>
<protein>
    <recommendedName>
        <fullName evidence="2">Eukaryotic translation initiation factor 3 subunit J</fullName>
        <shortName evidence="2">eIF3j</shortName>
    </recommendedName>
</protein>
<dbReference type="Gene3D" id="2.60.120.590">
    <property type="entry name" value="Alpha-ketoglutarate-dependent dioxygenase AlkB-like"/>
    <property type="match status" value="1"/>
</dbReference>
<organism evidence="5 6">
    <name type="scientific">Temnothorax longispinosus</name>
    <dbReference type="NCBI Taxonomy" id="300112"/>
    <lineage>
        <taxon>Eukaryota</taxon>
        <taxon>Metazoa</taxon>
        <taxon>Ecdysozoa</taxon>
        <taxon>Arthropoda</taxon>
        <taxon>Hexapoda</taxon>
        <taxon>Insecta</taxon>
        <taxon>Pterygota</taxon>
        <taxon>Neoptera</taxon>
        <taxon>Endopterygota</taxon>
        <taxon>Hymenoptera</taxon>
        <taxon>Apocrita</taxon>
        <taxon>Aculeata</taxon>
        <taxon>Formicoidea</taxon>
        <taxon>Formicidae</taxon>
        <taxon>Myrmicinae</taxon>
        <taxon>Temnothorax</taxon>
    </lineage>
</organism>
<comment type="similarity">
    <text evidence="2">Belongs to the eIF-3 subunit J family.</text>
</comment>
<evidence type="ECO:0000259" key="4">
    <source>
        <dbReference type="Pfam" id="PF13532"/>
    </source>
</evidence>
<dbReference type="GO" id="GO:0003743">
    <property type="term" value="F:translation initiation factor activity"/>
    <property type="evidence" value="ECO:0007669"/>
    <property type="project" value="UniProtKB-UniRule"/>
</dbReference>
<dbReference type="AlphaFoldDB" id="A0A4S2L2I2"/>
<evidence type="ECO:0000313" key="5">
    <source>
        <dbReference type="EMBL" id="TGZ56770.1"/>
    </source>
</evidence>
<feature type="domain" description="Alpha-ketoglutarate-dependent dioxygenase AlkB-like" evidence="4">
    <location>
        <begin position="338"/>
        <end position="471"/>
    </location>
</feature>
<reference evidence="5 6" key="1">
    <citation type="journal article" date="2019" name="Philos. Trans. R. Soc. Lond., B, Biol. Sci.">
        <title>Ant behaviour and brain gene expression of defending hosts depend on the ecological success of the intruding social parasite.</title>
        <authorList>
            <person name="Kaur R."/>
            <person name="Stoldt M."/>
            <person name="Jongepier E."/>
            <person name="Feldmeyer B."/>
            <person name="Menzel F."/>
            <person name="Bornberg-Bauer E."/>
            <person name="Foitzik S."/>
        </authorList>
    </citation>
    <scope>NUCLEOTIDE SEQUENCE [LARGE SCALE GENOMIC DNA]</scope>
    <source>
        <tissue evidence="5">Whole body</tissue>
    </source>
</reference>
<dbReference type="InterPro" id="IPR027450">
    <property type="entry name" value="AlkB-like"/>
</dbReference>
<accession>A0A4S2L2I2</accession>
<keyword evidence="2" id="KW-0963">Cytoplasm</keyword>
<evidence type="ECO:0000256" key="1">
    <source>
        <dbReference type="ARBA" id="ARBA00001954"/>
    </source>
</evidence>
<dbReference type="InterPro" id="IPR037151">
    <property type="entry name" value="AlkB-like_sf"/>
</dbReference>
<dbReference type="InterPro" id="IPR013906">
    <property type="entry name" value="eIF3j"/>
</dbReference>
<dbReference type="GO" id="GO:0006631">
    <property type="term" value="P:fatty acid metabolic process"/>
    <property type="evidence" value="ECO:0007669"/>
    <property type="project" value="TreeGrafter"/>
</dbReference>
<keyword evidence="2" id="KW-0396">Initiation factor</keyword>
<name>A0A4S2L2I2_9HYME</name>
<keyword evidence="2" id="KW-0648">Protein biosynthesis</keyword>
<dbReference type="GO" id="GO:0005759">
    <property type="term" value="C:mitochondrial matrix"/>
    <property type="evidence" value="ECO:0007669"/>
    <property type="project" value="TreeGrafter"/>
</dbReference>
<evidence type="ECO:0000256" key="3">
    <source>
        <dbReference type="SAM" id="MobiDB-lite"/>
    </source>
</evidence>
<dbReference type="Pfam" id="PF13532">
    <property type="entry name" value="2OG-FeII_Oxy_2"/>
    <property type="match status" value="1"/>
</dbReference>
<dbReference type="STRING" id="300112.A0A4S2L2I2"/>
<dbReference type="GO" id="GO:0005852">
    <property type="term" value="C:eukaryotic translation initiation factor 3 complex"/>
    <property type="evidence" value="ECO:0007669"/>
    <property type="project" value="UniProtKB-UniRule"/>
</dbReference>
<dbReference type="GO" id="GO:0033290">
    <property type="term" value="C:eukaryotic 48S preinitiation complex"/>
    <property type="evidence" value="ECO:0007669"/>
    <property type="project" value="UniProtKB-UniRule"/>
</dbReference>
<dbReference type="HAMAP" id="MF_03009">
    <property type="entry name" value="eIF3j"/>
    <property type="match status" value="1"/>
</dbReference>
<feature type="compositionally biased region" description="Basic and acidic residues" evidence="3">
    <location>
        <begin position="70"/>
        <end position="95"/>
    </location>
</feature>
<dbReference type="Pfam" id="PF08597">
    <property type="entry name" value="eIF3_subunit"/>
    <property type="match status" value="1"/>
</dbReference>
<dbReference type="InterPro" id="IPR032870">
    <property type="entry name" value="ALKBH7-like"/>
</dbReference>
<keyword evidence="6" id="KW-1185">Reference proteome</keyword>
<gene>
    <name evidence="5" type="ORF">DBV15_02837</name>
</gene>
<comment type="caution">
    <text evidence="5">The sequence shown here is derived from an EMBL/GenBank/DDBJ whole genome shotgun (WGS) entry which is preliminary data.</text>
</comment>